<gene>
    <name evidence="2" type="ORF">PDM29_09800</name>
</gene>
<feature type="compositionally biased region" description="Basic and acidic residues" evidence="1">
    <location>
        <begin position="1"/>
        <end position="22"/>
    </location>
</feature>
<organism evidence="2 3">
    <name type="scientific">Stenotrophomonas oahuensis</name>
    <dbReference type="NCBI Taxonomy" id="3003271"/>
    <lineage>
        <taxon>Bacteria</taxon>
        <taxon>Pseudomonadati</taxon>
        <taxon>Pseudomonadota</taxon>
        <taxon>Gammaproteobacteria</taxon>
        <taxon>Lysobacterales</taxon>
        <taxon>Lysobacteraceae</taxon>
        <taxon>Stenotrophomonas</taxon>
    </lineage>
</organism>
<sequence length="253" mass="27622">MCGADPREPLFRRGLPGDDSRPGWETAPELPHLPAVNNQVFMRCANGIGSDTPGQLFVAIGHPPLPCWPDLLQPLAPHPRLLVPPVTLRSVQDLKTFFERHPGHAQRSVAYGMADRYTFQARYEQRDSTAAMQLELRAHACPPAWTFSVLGSDANGPLQIAPFVLGRANGWVSSLATVPAGYEDTLTLHIDTHGHMPGEDARVDLVLSVQLPVQGLSGRDQPTLFRLGCHSWRAQPPAMDTAWPARGVASDLL</sequence>
<accession>A0ABY9YVS8</accession>
<feature type="region of interest" description="Disordered" evidence="1">
    <location>
        <begin position="1"/>
        <end position="28"/>
    </location>
</feature>
<protein>
    <recommendedName>
        <fullName evidence="4">DUF2169 domain-containing protein</fullName>
    </recommendedName>
</protein>
<dbReference type="EMBL" id="CP115541">
    <property type="protein sequence ID" value="WNH54545.1"/>
    <property type="molecule type" value="Genomic_DNA"/>
</dbReference>
<keyword evidence="3" id="KW-1185">Reference proteome</keyword>
<dbReference type="Proteomes" id="UP001302072">
    <property type="component" value="Chromosome"/>
</dbReference>
<evidence type="ECO:0008006" key="4">
    <source>
        <dbReference type="Google" id="ProtNLM"/>
    </source>
</evidence>
<evidence type="ECO:0000313" key="2">
    <source>
        <dbReference type="EMBL" id="WNH54545.1"/>
    </source>
</evidence>
<evidence type="ECO:0000256" key="1">
    <source>
        <dbReference type="SAM" id="MobiDB-lite"/>
    </source>
</evidence>
<name>A0ABY9YVS8_9GAMM</name>
<dbReference type="RefSeq" id="WP_311193636.1">
    <property type="nucleotide sequence ID" value="NZ_CP115541.1"/>
</dbReference>
<proteinExistence type="predicted"/>
<reference evidence="2 3" key="1">
    <citation type="submission" date="2022-12" db="EMBL/GenBank/DDBJ databases">
        <title>Two new species, Stenotrophomonas aracearum and Stenotrophomonas oahuensis, isolated from Anthurium (Araceae family) in Hawaii.</title>
        <authorList>
            <person name="Chunag S.C."/>
            <person name="Dobhal S."/>
            <person name="Alvarez A."/>
            <person name="Arif M."/>
        </authorList>
    </citation>
    <scope>NUCLEOTIDE SEQUENCE [LARGE SCALE GENOMIC DNA]</scope>
    <source>
        <strain evidence="2 3">A5586</strain>
    </source>
</reference>
<evidence type="ECO:0000313" key="3">
    <source>
        <dbReference type="Proteomes" id="UP001302072"/>
    </source>
</evidence>